<evidence type="ECO:0000313" key="1">
    <source>
        <dbReference type="EMBL" id="CAD5243489.1"/>
    </source>
</evidence>
<gene>
    <name evidence="1" type="ORF">TIRI35C_0335</name>
</gene>
<evidence type="ECO:0000313" key="2">
    <source>
        <dbReference type="Proteomes" id="UP000516304"/>
    </source>
</evidence>
<dbReference type="Proteomes" id="UP000516304">
    <property type="component" value="Chromosome TIRI35C"/>
</dbReference>
<name>A0A7G2D5H0_9EURY</name>
<dbReference type="KEGG" id="tcq:TIRI35C_0335"/>
<dbReference type="EMBL" id="LR881183">
    <property type="protein sequence ID" value="CAD5243489.1"/>
    <property type="molecule type" value="Genomic_DNA"/>
</dbReference>
<keyword evidence="2" id="KW-1185">Reference proteome</keyword>
<accession>A0A7G2D5H0</accession>
<organism evidence="1 2">
    <name type="scientific">Thermococcus camini</name>
    <dbReference type="NCBI Taxonomy" id="2016373"/>
    <lineage>
        <taxon>Archaea</taxon>
        <taxon>Methanobacteriati</taxon>
        <taxon>Methanobacteriota</taxon>
        <taxon>Thermococci</taxon>
        <taxon>Thermococcales</taxon>
        <taxon>Thermococcaceae</taxon>
        <taxon>Thermococcus</taxon>
    </lineage>
</organism>
<reference evidence="1 2" key="1">
    <citation type="submission" date="2020-09" db="EMBL/GenBank/DDBJ databases">
        <authorList>
            <person name="Courtine D."/>
        </authorList>
    </citation>
    <scope>NUCLEOTIDE SEQUENCE [LARGE SCALE GENOMIC DNA]</scope>
    <source>
        <strain evidence="1 2">IRI35c</strain>
    </source>
</reference>
<sequence>MVVRYTLATETLITFGSGVL</sequence>
<protein>
    <submittedName>
        <fullName evidence="1">Uncharacterized protein</fullName>
    </submittedName>
</protein>
<proteinExistence type="predicted"/>
<dbReference type="AlphaFoldDB" id="A0A7G2D5H0"/>